<name>A0ACC7P828_9BACL</name>
<dbReference type="Proteomes" id="UP001631969">
    <property type="component" value="Unassembled WGS sequence"/>
</dbReference>
<sequence>MRNISELIENYLKRILQQSPGGIIEIQRNDLADEFQCVPSQINYVISTRFTLEKGYVVESKRGGGGYIRIQKVELSSRGQILNHIFQTIGEAIDQTGAEGLVYQLEEGKQISSREANLIRAAISRDALQIKLPFRDEIRAKLLKAMLIALLSP</sequence>
<evidence type="ECO:0000313" key="2">
    <source>
        <dbReference type="Proteomes" id="UP001631969"/>
    </source>
</evidence>
<accession>A0ACC7P828</accession>
<organism evidence="1 2">
    <name type="scientific">Paenibacillus mesotrionivorans</name>
    <dbReference type="NCBI Taxonomy" id="3160968"/>
    <lineage>
        <taxon>Bacteria</taxon>
        <taxon>Bacillati</taxon>
        <taxon>Bacillota</taxon>
        <taxon>Bacilli</taxon>
        <taxon>Bacillales</taxon>
        <taxon>Paenibacillaceae</taxon>
        <taxon>Paenibacillus</taxon>
    </lineage>
</organism>
<proteinExistence type="predicted"/>
<gene>
    <name evidence="1" type="ORF">ACI1P1_29270</name>
</gene>
<evidence type="ECO:0000313" key="1">
    <source>
        <dbReference type="EMBL" id="MFM9332394.1"/>
    </source>
</evidence>
<protein>
    <submittedName>
        <fullName evidence="1">CtsR family transcriptional regulator</fullName>
    </submittedName>
</protein>
<keyword evidence="2" id="KW-1185">Reference proteome</keyword>
<reference evidence="1" key="1">
    <citation type="submission" date="2024-12" db="EMBL/GenBank/DDBJ databases">
        <authorList>
            <person name="Wu N."/>
        </authorList>
    </citation>
    <scope>NUCLEOTIDE SEQUENCE</scope>
    <source>
        <strain evidence="1">P15</strain>
    </source>
</reference>
<comment type="caution">
    <text evidence="1">The sequence shown here is derived from an EMBL/GenBank/DDBJ whole genome shotgun (WGS) entry which is preliminary data.</text>
</comment>
<dbReference type="EMBL" id="JBJURJ010000029">
    <property type="protein sequence ID" value="MFM9332394.1"/>
    <property type="molecule type" value="Genomic_DNA"/>
</dbReference>